<dbReference type="AlphaFoldDB" id="A0A518D1D1"/>
<keyword evidence="7 9" id="KW-0472">Membrane</keyword>
<keyword evidence="6 9" id="KW-1133">Transmembrane helix</keyword>
<dbReference type="InterPro" id="IPR007272">
    <property type="entry name" value="Sulf_transp_TsuA/YedE"/>
</dbReference>
<evidence type="ECO:0000256" key="2">
    <source>
        <dbReference type="ARBA" id="ARBA00022448"/>
    </source>
</evidence>
<feature type="transmembrane region" description="Helical" evidence="9">
    <location>
        <begin position="169"/>
        <end position="195"/>
    </location>
</feature>
<gene>
    <name evidence="10" type="ORF">Pla163_24210</name>
</gene>
<evidence type="ECO:0000256" key="3">
    <source>
        <dbReference type="ARBA" id="ARBA00022475"/>
    </source>
</evidence>
<keyword evidence="11" id="KW-1185">Reference proteome</keyword>
<dbReference type="EMBL" id="CP036290">
    <property type="protein sequence ID" value="QDU85293.1"/>
    <property type="molecule type" value="Genomic_DNA"/>
</dbReference>
<evidence type="ECO:0000313" key="10">
    <source>
        <dbReference type="EMBL" id="QDU85293.1"/>
    </source>
</evidence>
<evidence type="ECO:0000256" key="4">
    <source>
        <dbReference type="ARBA" id="ARBA00022519"/>
    </source>
</evidence>
<keyword evidence="2" id="KW-0813">Transport</keyword>
<evidence type="ECO:0000313" key="11">
    <source>
        <dbReference type="Proteomes" id="UP000319342"/>
    </source>
</evidence>
<proteinExistence type="inferred from homology"/>
<evidence type="ECO:0000256" key="7">
    <source>
        <dbReference type="ARBA" id="ARBA00023136"/>
    </source>
</evidence>
<evidence type="ECO:0000256" key="1">
    <source>
        <dbReference type="ARBA" id="ARBA00004429"/>
    </source>
</evidence>
<organism evidence="10 11">
    <name type="scientific">Rohdeia mirabilis</name>
    <dbReference type="NCBI Taxonomy" id="2528008"/>
    <lineage>
        <taxon>Bacteria</taxon>
        <taxon>Pseudomonadati</taxon>
        <taxon>Planctomycetota</taxon>
        <taxon>Planctomycetia</taxon>
        <taxon>Planctomycetia incertae sedis</taxon>
        <taxon>Rohdeia</taxon>
    </lineage>
</organism>
<keyword evidence="3" id="KW-1003">Cell membrane</keyword>
<name>A0A518D1D1_9BACT</name>
<evidence type="ECO:0000256" key="6">
    <source>
        <dbReference type="ARBA" id="ARBA00022989"/>
    </source>
</evidence>
<protein>
    <submittedName>
        <fullName evidence="10">Putative inner membrane protein</fullName>
    </submittedName>
</protein>
<dbReference type="PANTHER" id="PTHR30574">
    <property type="entry name" value="INNER MEMBRANE PROTEIN YEDE"/>
    <property type="match status" value="1"/>
</dbReference>
<dbReference type="Pfam" id="PF04143">
    <property type="entry name" value="Sulf_transp"/>
    <property type="match status" value="1"/>
</dbReference>
<comment type="similarity">
    <text evidence="8">Belongs to the TsuA/YedE (TC 9.B.102) family.</text>
</comment>
<feature type="transmembrane region" description="Helical" evidence="9">
    <location>
        <begin position="139"/>
        <end position="157"/>
    </location>
</feature>
<dbReference type="PANTHER" id="PTHR30574:SF1">
    <property type="entry name" value="SULPHUR TRANSPORT DOMAIN-CONTAINING PROTEIN"/>
    <property type="match status" value="1"/>
</dbReference>
<reference evidence="10 11" key="1">
    <citation type="submission" date="2019-02" db="EMBL/GenBank/DDBJ databases">
        <title>Deep-cultivation of Planctomycetes and their phenomic and genomic characterization uncovers novel biology.</title>
        <authorList>
            <person name="Wiegand S."/>
            <person name="Jogler M."/>
            <person name="Boedeker C."/>
            <person name="Pinto D."/>
            <person name="Vollmers J."/>
            <person name="Rivas-Marin E."/>
            <person name="Kohn T."/>
            <person name="Peeters S.H."/>
            <person name="Heuer A."/>
            <person name="Rast P."/>
            <person name="Oberbeckmann S."/>
            <person name="Bunk B."/>
            <person name="Jeske O."/>
            <person name="Meyerdierks A."/>
            <person name="Storesund J.E."/>
            <person name="Kallscheuer N."/>
            <person name="Luecker S."/>
            <person name="Lage O.M."/>
            <person name="Pohl T."/>
            <person name="Merkel B.J."/>
            <person name="Hornburger P."/>
            <person name="Mueller R.-W."/>
            <person name="Bruemmer F."/>
            <person name="Labrenz M."/>
            <person name="Spormann A.M."/>
            <person name="Op den Camp H."/>
            <person name="Overmann J."/>
            <person name="Amann R."/>
            <person name="Jetten M.S.M."/>
            <person name="Mascher T."/>
            <person name="Medema M.H."/>
            <person name="Devos D.P."/>
            <person name="Kaster A.-K."/>
            <person name="Ovreas L."/>
            <person name="Rohde M."/>
            <person name="Galperin M.Y."/>
            <person name="Jogler C."/>
        </authorList>
    </citation>
    <scope>NUCLEOTIDE SEQUENCE [LARGE SCALE GENOMIC DNA]</scope>
    <source>
        <strain evidence="10 11">Pla163</strain>
    </source>
</reference>
<evidence type="ECO:0000256" key="9">
    <source>
        <dbReference type="SAM" id="Phobius"/>
    </source>
</evidence>
<dbReference type="GO" id="GO:0005886">
    <property type="term" value="C:plasma membrane"/>
    <property type="evidence" value="ECO:0007669"/>
    <property type="project" value="UniProtKB-SubCell"/>
</dbReference>
<keyword evidence="5 9" id="KW-0812">Transmembrane</keyword>
<evidence type="ECO:0000256" key="8">
    <source>
        <dbReference type="ARBA" id="ARBA00035655"/>
    </source>
</evidence>
<sequence length="201" mass="21054">MCPPRPKENHMQSASPPAVPILQRARWSPYAVGAGIGVLSWATFALMDKALGTSTTFVRAAGSAIGAVAPDHVRENAYYAKYLVGKPAFDWQFALVIGLFLGALTAARMARRNDPTYVPIGAVPATWSARFGPSRTRRAVGAFLGGAVLLIGARLAGGCTSGHGISGSLQLAASSLTFIVAAFAVGIPFALWFYASDRGRS</sequence>
<comment type="subcellular location">
    <subcellularLocation>
        <location evidence="1">Cell inner membrane</location>
        <topology evidence="1">Multi-pass membrane protein</topology>
    </subcellularLocation>
</comment>
<evidence type="ECO:0000256" key="5">
    <source>
        <dbReference type="ARBA" id="ARBA00022692"/>
    </source>
</evidence>
<feature type="transmembrane region" description="Helical" evidence="9">
    <location>
        <begin position="30"/>
        <end position="47"/>
    </location>
</feature>
<keyword evidence="4" id="KW-0997">Cell inner membrane</keyword>
<feature type="transmembrane region" description="Helical" evidence="9">
    <location>
        <begin position="91"/>
        <end position="110"/>
    </location>
</feature>
<accession>A0A518D1D1</accession>
<dbReference type="Proteomes" id="UP000319342">
    <property type="component" value="Chromosome"/>
</dbReference>